<dbReference type="PANTHER" id="PTHR46652">
    <property type="entry name" value="LEUCINE-RICH REPEAT AND IQ DOMAIN-CONTAINING PROTEIN 1-RELATED"/>
    <property type="match status" value="1"/>
</dbReference>
<protein>
    <submittedName>
        <fullName evidence="3">Leucine-rich repeat domain-containing protein</fullName>
    </submittedName>
</protein>
<dbReference type="RefSeq" id="WP_216519012.1">
    <property type="nucleotide sequence ID" value="NZ_JAHLPM010000007.1"/>
</dbReference>
<proteinExistence type="predicted"/>
<reference evidence="3 4" key="1">
    <citation type="submission" date="2021-06" db="EMBL/GenBank/DDBJ databases">
        <authorList>
            <person name="Sun Q."/>
            <person name="Li D."/>
        </authorList>
    </citation>
    <scope>NUCLEOTIDE SEQUENCE [LARGE SCALE GENOMIC DNA]</scope>
    <source>
        <strain evidence="3 4">MSJ-40</strain>
    </source>
</reference>
<dbReference type="SMART" id="SM00365">
    <property type="entry name" value="LRR_SD22"/>
    <property type="match status" value="2"/>
</dbReference>
<dbReference type="Pfam" id="PF12799">
    <property type="entry name" value="LRR_4"/>
    <property type="match status" value="1"/>
</dbReference>
<comment type="caution">
    <text evidence="3">The sequence shown here is derived from an EMBL/GenBank/DDBJ whole genome shotgun (WGS) entry which is preliminary data.</text>
</comment>
<gene>
    <name evidence="3" type="ORF">KQI42_09005</name>
</gene>
<dbReference type="PANTHER" id="PTHR46652:SF3">
    <property type="entry name" value="LEUCINE-RICH REPEAT-CONTAINING PROTEIN 9"/>
    <property type="match status" value="1"/>
</dbReference>
<dbReference type="InterPro" id="IPR001611">
    <property type="entry name" value="Leu-rich_rpt"/>
</dbReference>
<dbReference type="PROSITE" id="PS51450">
    <property type="entry name" value="LRR"/>
    <property type="match status" value="2"/>
</dbReference>
<evidence type="ECO:0000256" key="2">
    <source>
        <dbReference type="ARBA" id="ARBA00022737"/>
    </source>
</evidence>
<keyword evidence="4" id="KW-1185">Reference proteome</keyword>
<dbReference type="InterPro" id="IPR025875">
    <property type="entry name" value="Leu-rich_rpt_4"/>
</dbReference>
<keyword evidence="2" id="KW-0677">Repeat</keyword>
<accession>A0ABS6E6T9</accession>
<evidence type="ECO:0000313" key="4">
    <source>
        <dbReference type="Proteomes" id="UP000749471"/>
    </source>
</evidence>
<dbReference type="EMBL" id="JAHLPM010000007">
    <property type="protein sequence ID" value="MBU5438145.1"/>
    <property type="molecule type" value="Genomic_DNA"/>
</dbReference>
<keyword evidence="1" id="KW-0433">Leucine-rich repeat</keyword>
<sequence length="150" mass="16938">MKKYLTVIIACICIIWLGVHYNQDRANQLTQNSNSAKNNHNSDFITFSDPHLEQAIRKKTSKMTGEIHKADLENITVLEIASANIKDLSGIENLTNLEELDLSWNGIRDISSISNLTNLVKLNLSYNNDIRDISALNNLKNLTQLNISRT</sequence>
<name>A0ABS6E6T9_9FIRM</name>
<dbReference type="InterPro" id="IPR050836">
    <property type="entry name" value="SDS22/Internalin_LRR"/>
</dbReference>
<evidence type="ECO:0000313" key="3">
    <source>
        <dbReference type="EMBL" id="MBU5438145.1"/>
    </source>
</evidence>
<organism evidence="3 4">
    <name type="scientific">Tissierella simiarum</name>
    <dbReference type="NCBI Taxonomy" id="2841534"/>
    <lineage>
        <taxon>Bacteria</taxon>
        <taxon>Bacillati</taxon>
        <taxon>Bacillota</taxon>
        <taxon>Tissierellia</taxon>
        <taxon>Tissierellales</taxon>
        <taxon>Tissierellaceae</taxon>
        <taxon>Tissierella</taxon>
    </lineage>
</organism>
<dbReference type="Proteomes" id="UP000749471">
    <property type="component" value="Unassembled WGS sequence"/>
</dbReference>
<evidence type="ECO:0000256" key="1">
    <source>
        <dbReference type="ARBA" id="ARBA00022614"/>
    </source>
</evidence>